<dbReference type="InterPro" id="IPR000683">
    <property type="entry name" value="Gfo/Idh/MocA-like_OxRdtase_N"/>
</dbReference>
<dbReference type="Pfam" id="PF01408">
    <property type="entry name" value="GFO_IDH_MocA"/>
    <property type="match status" value="1"/>
</dbReference>
<dbReference type="InterPro" id="IPR055170">
    <property type="entry name" value="GFO_IDH_MocA-like_dom"/>
</dbReference>
<dbReference type="PANTHER" id="PTHR43708">
    <property type="entry name" value="CONSERVED EXPRESSED OXIDOREDUCTASE (EUROFUNG)"/>
    <property type="match status" value="1"/>
</dbReference>
<feature type="domain" description="Gfo/Idh/MocA-like oxidoreductase N-terminal" evidence="1">
    <location>
        <begin position="4"/>
        <end position="131"/>
    </location>
</feature>
<proteinExistence type="predicted"/>
<evidence type="ECO:0000259" key="1">
    <source>
        <dbReference type="Pfam" id="PF01408"/>
    </source>
</evidence>
<name>A0ABV1SEP7_9RHOB</name>
<dbReference type="PANTHER" id="PTHR43708:SF3">
    <property type="entry name" value="OXIDOREDUCTASE"/>
    <property type="match status" value="1"/>
</dbReference>
<organism evidence="3 4">
    <name type="scientific">Thioclava kandeliae</name>
    <dbReference type="NCBI Taxonomy" id="3070818"/>
    <lineage>
        <taxon>Bacteria</taxon>
        <taxon>Pseudomonadati</taxon>
        <taxon>Pseudomonadota</taxon>
        <taxon>Alphaproteobacteria</taxon>
        <taxon>Rhodobacterales</taxon>
        <taxon>Paracoccaceae</taxon>
        <taxon>Thioclava</taxon>
    </lineage>
</organism>
<dbReference type="RefSeq" id="WP_350936150.1">
    <property type="nucleotide sequence ID" value="NZ_JAYWLC010000004.1"/>
</dbReference>
<dbReference type="Proteomes" id="UP001438953">
    <property type="component" value="Unassembled WGS sequence"/>
</dbReference>
<dbReference type="Gene3D" id="3.30.360.10">
    <property type="entry name" value="Dihydrodipicolinate Reductase, domain 2"/>
    <property type="match status" value="1"/>
</dbReference>
<dbReference type="EMBL" id="JAYWLC010000004">
    <property type="protein sequence ID" value="MER5171363.1"/>
    <property type="molecule type" value="Genomic_DNA"/>
</dbReference>
<dbReference type="InterPro" id="IPR036291">
    <property type="entry name" value="NAD(P)-bd_dom_sf"/>
</dbReference>
<evidence type="ECO:0000313" key="3">
    <source>
        <dbReference type="EMBL" id="MER5171363.1"/>
    </source>
</evidence>
<comment type="caution">
    <text evidence="3">The sequence shown here is derived from an EMBL/GenBank/DDBJ whole genome shotgun (WGS) entry which is preliminary data.</text>
</comment>
<evidence type="ECO:0000259" key="2">
    <source>
        <dbReference type="Pfam" id="PF22725"/>
    </source>
</evidence>
<dbReference type="Gene3D" id="3.40.50.720">
    <property type="entry name" value="NAD(P)-binding Rossmann-like Domain"/>
    <property type="match status" value="1"/>
</dbReference>
<protein>
    <submittedName>
        <fullName evidence="3">Gfo/Idh/MocA family oxidoreductase</fullName>
    </submittedName>
</protein>
<dbReference type="InterPro" id="IPR051317">
    <property type="entry name" value="Gfo/Idh/MocA_oxidoreduct"/>
</dbReference>
<keyword evidence="4" id="KW-1185">Reference proteome</keyword>
<dbReference type="SUPFAM" id="SSF51735">
    <property type="entry name" value="NAD(P)-binding Rossmann-fold domains"/>
    <property type="match status" value="1"/>
</dbReference>
<sequence>MERIRLGMVGGGIDANIGRVHRHAAWLDGAFDLVAGALSSTPEKSRASGRALGLAAERCYGSYAEMAEAEAAREDGIEAVAIVTPNHVHGPAAAAFLERGIHVICDKPLTATMEQAQALERAVRASQALFILTHNYTAYPMIRQAREMIAAGELGALRVVQVHYAQDWLARAGDSKQAEWRGDPARAGLGGAVGDIGTHAHNLACFVSGLPVERLAADLQAFVPGRAVDDNGHVLLRFAGGVRGMLWCSQVAVGHENGLSLKIYGDAGGLDWSQEEPDRLWFTPYGQPKRLLTRGGAGATAAARAISRVPGGHPEGYLEGFANLYTEAATAIRAARHGSRDLGLLPGLEEGLAGMRFITACVTSSAQDATWVTL</sequence>
<feature type="domain" description="GFO/IDH/MocA-like oxidoreductase" evidence="2">
    <location>
        <begin position="142"/>
        <end position="270"/>
    </location>
</feature>
<reference evidence="3 4" key="1">
    <citation type="submission" date="2024-06" db="EMBL/GenBank/DDBJ databases">
        <title>Thioclava kandeliae sp. nov. from a rhizosphere soil sample of Kandelia candel in a mangrove.</title>
        <authorList>
            <person name="Mu T."/>
        </authorList>
    </citation>
    <scope>NUCLEOTIDE SEQUENCE [LARGE SCALE GENOMIC DNA]</scope>
    <source>
        <strain evidence="3 4">CPCC 100088</strain>
    </source>
</reference>
<dbReference type="SUPFAM" id="SSF55347">
    <property type="entry name" value="Glyceraldehyde-3-phosphate dehydrogenase-like, C-terminal domain"/>
    <property type="match status" value="1"/>
</dbReference>
<gene>
    <name evidence="3" type="ORF">VSX56_06180</name>
</gene>
<dbReference type="Pfam" id="PF22725">
    <property type="entry name" value="GFO_IDH_MocA_C3"/>
    <property type="match status" value="1"/>
</dbReference>
<evidence type="ECO:0000313" key="4">
    <source>
        <dbReference type="Proteomes" id="UP001438953"/>
    </source>
</evidence>
<accession>A0ABV1SEP7</accession>